<evidence type="ECO:0000259" key="2">
    <source>
        <dbReference type="Pfam" id="PF01978"/>
    </source>
</evidence>
<dbReference type="InterPro" id="IPR051797">
    <property type="entry name" value="TrmB-like"/>
</dbReference>
<dbReference type="SUPFAM" id="SSF56024">
    <property type="entry name" value="Phospholipase D/nuclease"/>
    <property type="match status" value="1"/>
</dbReference>
<organism evidence="4 5">
    <name type="scientific">Amnibacterium flavum</name>
    <dbReference type="NCBI Taxonomy" id="2173173"/>
    <lineage>
        <taxon>Bacteria</taxon>
        <taxon>Bacillati</taxon>
        <taxon>Actinomycetota</taxon>
        <taxon>Actinomycetes</taxon>
        <taxon>Micrococcales</taxon>
        <taxon>Microbacteriaceae</taxon>
        <taxon>Amnibacterium</taxon>
    </lineage>
</organism>
<protein>
    <recommendedName>
        <fullName evidence="6">TrmB family transcriptional regulator</fullName>
    </recommendedName>
</protein>
<keyword evidence="5" id="KW-1185">Reference proteome</keyword>
<dbReference type="AlphaFoldDB" id="A0A2V1HT37"/>
<evidence type="ECO:0000313" key="5">
    <source>
        <dbReference type="Proteomes" id="UP000244893"/>
    </source>
</evidence>
<evidence type="ECO:0000256" key="1">
    <source>
        <dbReference type="SAM" id="MobiDB-lite"/>
    </source>
</evidence>
<dbReference type="OrthoDB" id="1493540at2"/>
<dbReference type="PANTHER" id="PTHR34293:SF1">
    <property type="entry name" value="HTH-TYPE TRANSCRIPTIONAL REGULATOR TRMBL2"/>
    <property type="match status" value="1"/>
</dbReference>
<dbReference type="InterPro" id="IPR036388">
    <property type="entry name" value="WH-like_DNA-bd_sf"/>
</dbReference>
<dbReference type="Pfam" id="PF01978">
    <property type="entry name" value="TrmB"/>
    <property type="match status" value="1"/>
</dbReference>
<dbReference type="InterPro" id="IPR021586">
    <property type="entry name" value="Tscrpt_reg_TrmB_C"/>
</dbReference>
<evidence type="ECO:0008006" key="6">
    <source>
        <dbReference type="Google" id="ProtNLM"/>
    </source>
</evidence>
<feature type="region of interest" description="Disordered" evidence="1">
    <location>
        <begin position="287"/>
        <end position="306"/>
    </location>
</feature>
<dbReference type="PANTHER" id="PTHR34293">
    <property type="entry name" value="HTH-TYPE TRANSCRIPTIONAL REGULATOR TRMBL2"/>
    <property type="match status" value="1"/>
</dbReference>
<dbReference type="InterPro" id="IPR002831">
    <property type="entry name" value="Tscrpt_reg_TrmB_N"/>
</dbReference>
<dbReference type="SUPFAM" id="SSF46785">
    <property type="entry name" value="Winged helix' DNA-binding domain"/>
    <property type="match status" value="1"/>
</dbReference>
<feature type="domain" description="Transcription regulator TrmB C-terminal" evidence="3">
    <location>
        <begin position="126"/>
        <end position="222"/>
    </location>
</feature>
<gene>
    <name evidence="4" type="ORF">DDQ50_04465</name>
</gene>
<evidence type="ECO:0000259" key="3">
    <source>
        <dbReference type="Pfam" id="PF11495"/>
    </source>
</evidence>
<dbReference type="Proteomes" id="UP000244893">
    <property type="component" value="Unassembled WGS sequence"/>
</dbReference>
<evidence type="ECO:0000313" key="4">
    <source>
        <dbReference type="EMBL" id="PVZ95738.1"/>
    </source>
</evidence>
<dbReference type="Pfam" id="PF11495">
    <property type="entry name" value="Regulator_TrmB"/>
    <property type="match status" value="1"/>
</dbReference>
<dbReference type="RefSeq" id="WP_116755473.1">
    <property type="nucleotide sequence ID" value="NZ_JBHUEX010000001.1"/>
</dbReference>
<feature type="domain" description="Transcription regulator TrmB N-terminal" evidence="2">
    <location>
        <begin position="20"/>
        <end position="84"/>
    </location>
</feature>
<proteinExistence type="predicted"/>
<reference evidence="4 5" key="1">
    <citation type="submission" date="2018-05" db="EMBL/GenBank/DDBJ databases">
        <title>Amnibacterium sp. M8JJ-5, whole genome shotgun sequence.</title>
        <authorList>
            <person name="Tuo L."/>
        </authorList>
    </citation>
    <scope>NUCLEOTIDE SEQUENCE [LARGE SCALE GENOMIC DNA]</scope>
    <source>
        <strain evidence="4 5">M8JJ-5</strain>
    </source>
</reference>
<comment type="caution">
    <text evidence="4">The sequence shown here is derived from an EMBL/GenBank/DDBJ whole genome shotgun (WGS) entry which is preliminary data.</text>
</comment>
<feature type="compositionally biased region" description="Basic residues" evidence="1">
    <location>
        <begin position="296"/>
        <end position="306"/>
    </location>
</feature>
<accession>A0A2V1HT37</accession>
<name>A0A2V1HT37_9MICO</name>
<dbReference type="CDD" id="cd09124">
    <property type="entry name" value="PLDc_like_TrmB_middle"/>
    <property type="match status" value="1"/>
</dbReference>
<dbReference type="InterPro" id="IPR036390">
    <property type="entry name" value="WH_DNA-bd_sf"/>
</dbReference>
<dbReference type="Gene3D" id="1.10.10.10">
    <property type="entry name" value="Winged helix-like DNA-binding domain superfamily/Winged helix DNA-binding domain"/>
    <property type="match status" value="1"/>
</dbReference>
<sequence>MTDETALTGSRQQLFDALLQLGFSQYEAKCYVGLIGSDGLTGYGVAKATGVPQPKVYETLRRLVRRGVAQQIADDPAVFAATAPDQVLEDLEREFRRSHESAAQAAKTIHHDDHTSPAVQVRGFRTGDRVMAAARSLIEGAERRVYLSTSPAELDALIPSLRAAVDRGVDVILLDFGAAGRQEHGMRIFRHASTDRAIYRHHQARHLALVVDSLEAVTAVAVDGETWEGVQSGNTAIIAAVKGMIRHDIDLQQVYADFGPTLVEAYGPGLQALETYRAPVMEAVEPETAEPAAPVRVRRRAGGRPA</sequence>
<dbReference type="EMBL" id="QEOP01000001">
    <property type="protein sequence ID" value="PVZ95738.1"/>
    <property type="molecule type" value="Genomic_DNA"/>
</dbReference>